<evidence type="ECO:0000313" key="3">
    <source>
        <dbReference type="Proteomes" id="UP000005561"/>
    </source>
</evidence>
<keyword evidence="3" id="KW-1185">Reference proteome</keyword>
<evidence type="ECO:0000313" key="2">
    <source>
        <dbReference type="EMBL" id="EET61758.1"/>
    </source>
</evidence>
<dbReference type="eggNOG" id="COG2706">
    <property type="taxonomic scope" value="Bacteria"/>
</dbReference>
<protein>
    <recommendedName>
        <fullName evidence="4">6-phosphogluconolactonase</fullName>
    </recommendedName>
</protein>
<dbReference type="InterPro" id="IPR019405">
    <property type="entry name" value="Lactonase_7-beta_prop"/>
</dbReference>
<dbReference type="InterPro" id="IPR015943">
    <property type="entry name" value="WD40/YVTN_repeat-like_dom_sf"/>
</dbReference>
<dbReference type="GO" id="GO:0005829">
    <property type="term" value="C:cytosol"/>
    <property type="evidence" value="ECO:0007669"/>
    <property type="project" value="TreeGrafter"/>
</dbReference>
<dbReference type="STRING" id="168384.SAMN05660368_00018"/>
<dbReference type="RefSeq" id="WP_006861236.1">
    <property type="nucleotide sequence ID" value="NZ_ACCL02000005.1"/>
</dbReference>
<dbReference type="InterPro" id="IPR011048">
    <property type="entry name" value="Haem_d1_sf"/>
</dbReference>
<comment type="caution">
    <text evidence="2">The sequence shown here is derived from an EMBL/GenBank/DDBJ whole genome shotgun (WGS) entry which is preliminary data.</text>
</comment>
<dbReference type="PANTHER" id="PTHR30344">
    <property type="entry name" value="6-PHOSPHOGLUCONOLACTONASE-RELATED"/>
    <property type="match status" value="1"/>
</dbReference>
<dbReference type="Proteomes" id="UP000005561">
    <property type="component" value="Unassembled WGS sequence"/>
</dbReference>
<dbReference type="Gene3D" id="2.130.10.10">
    <property type="entry name" value="YVTN repeat-like/Quinoprotein amine dehydrogenase"/>
    <property type="match status" value="1"/>
</dbReference>
<dbReference type="Pfam" id="PF10282">
    <property type="entry name" value="Lactonase"/>
    <property type="match status" value="1"/>
</dbReference>
<comment type="similarity">
    <text evidence="1">Belongs to the cycloisomerase 2 family.</text>
</comment>
<dbReference type="AlphaFoldDB" id="C6LCU4"/>
<dbReference type="GO" id="GO:0017057">
    <property type="term" value="F:6-phosphogluconolactonase activity"/>
    <property type="evidence" value="ECO:0007669"/>
    <property type="project" value="TreeGrafter"/>
</dbReference>
<dbReference type="InterPro" id="IPR050282">
    <property type="entry name" value="Cycloisomerase_2"/>
</dbReference>
<evidence type="ECO:0000256" key="1">
    <source>
        <dbReference type="ARBA" id="ARBA00005564"/>
    </source>
</evidence>
<dbReference type="SUPFAM" id="SSF51004">
    <property type="entry name" value="C-terminal (heme d1) domain of cytochrome cd1-nitrite reductase"/>
    <property type="match status" value="1"/>
</dbReference>
<gene>
    <name evidence="2" type="ORF">BRYFOR_06442</name>
</gene>
<sequence length="363" mass="40487">MDKEKYVAYVGTYTHGSSVGVHVYDLDVENGYMTERDVVPVNNASHLTKSDNGKYLYSIADEGVEVLKIDPETGDLTPINKVGIDGMRGCFLSTDHRGKFLFVAGYHDGKVTVVHTHRDGRLGSVMDGIFHKGLFSVAERNFRPHISCVMPTPEQKFLCVVDCGIDHINIYKVNPTSGKLKLLDVVRCELESGPRLIRFSKDGRFAYVNCELSNEILVYAYDGSGKLPKFELLQKVDSRMDKKELRCACSGLRISPSGKYLYTSSAGDNSVSIFAIDQEKGTLSKILSLPISGKYPKDIDVFPDEKTLVTLNHESNEIRFFRIDYERGLLVMKGRPIKIDTPNCILISRVGEPAEETQQTVNG</sequence>
<name>C6LCU4_9FIRM</name>
<dbReference type="OrthoDB" id="9790815at2"/>
<organism evidence="2 3">
    <name type="scientific">Marvinbryantia formatexigens DSM 14469</name>
    <dbReference type="NCBI Taxonomy" id="478749"/>
    <lineage>
        <taxon>Bacteria</taxon>
        <taxon>Bacillati</taxon>
        <taxon>Bacillota</taxon>
        <taxon>Clostridia</taxon>
        <taxon>Lachnospirales</taxon>
        <taxon>Lachnospiraceae</taxon>
        <taxon>Marvinbryantia</taxon>
    </lineage>
</organism>
<dbReference type="PANTHER" id="PTHR30344:SF1">
    <property type="entry name" value="6-PHOSPHOGLUCONOLACTONASE"/>
    <property type="match status" value="1"/>
</dbReference>
<accession>C6LCU4</accession>
<proteinExistence type="inferred from homology"/>
<evidence type="ECO:0008006" key="4">
    <source>
        <dbReference type="Google" id="ProtNLM"/>
    </source>
</evidence>
<dbReference type="EMBL" id="ACCL02000005">
    <property type="protein sequence ID" value="EET61758.1"/>
    <property type="molecule type" value="Genomic_DNA"/>
</dbReference>
<reference evidence="2" key="1">
    <citation type="submission" date="2009-07" db="EMBL/GenBank/DDBJ databases">
        <authorList>
            <person name="Weinstock G."/>
            <person name="Sodergren E."/>
            <person name="Clifton S."/>
            <person name="Fulton L."/>
            <person name="Fulton B."/>
            <person name="Courtney L."/>
            <person name="Fronick C."/>
            <person name="Harrison M."/>
            <person name="Strong C."/>
            <person name="Farmer C."/>
            <person name="Delahaunty K."/>
            <person name="Markovic C."/>
            <person name="Hall O."/>
            <person name="Minx P."/>
            <person name="Tomlinson C."/>
            <person name="Mitreva M."/>
            <person name="Nelson J."/>
            <person name="Hou S."/>
            <person name="Wollam A."/>
            <person name="Pepin K.H."/>
            <person name="Johnson M."/>
            <person name="Bhonagiri V."/>
            <person name="Nash W.E."/>
            <person name="Warren W."/>
            <person name="Chinwalla A."/>
            <person name="Mardis E.R."/>
            <person name="Wilson R.K."/>
        </authorList>
    </citation>
    <scope>NUCLEOTIDE SEQUENCE [LARGE SCALE GENOMIC DNA]</scope>
    <source>
        <strain evidence="2">DSM 14469</strain>
    </source>
</reference>